<organism evidence="2 3">
    <name type="scientific">Xenorhabdus bovienii (strain SS-2004)</name>
    <name type="common">Xenorhabdus nematophila subsp. bovienii</name>
    <dbReference type="NCBI Taxonomy" id="406818"/>
    <lineage>
        <taxon>Bacteria</taxon>
        <taxon>Pseudomonadati</taxon>
        <taxon>Pseudomonadota</taxon>
        <taxon>Gammaproteobacteria</taxon>
        <taxon>Enterobacterales</taxon>
        <taxon>Morganellaceae</taxon>
        <taxon>Xenorhabdus</taxon>
    </lineage>
</organism>
<keyword evidence="1" id="KW-1133">Transmembrane helix</keyword>
<sequence length="116" mass="13842">MINYANSFWCKAINIAIVGVIYFFLMNISRVASSIGDYLIFFLFFSCIQISVEIIYDNINSFSSKYLNQTLLNNVMALIEVKGNYRGFYQLWGLITSMYWCFIFYKYYLFTPYYQK</sequence>
<evidence type="ECO:0000313" key="3">
    <source>
        <dbReference type="Proteomes" id="UP000002045"/>
    </source>
</evidence>
<dbReference type="AlphaFoldDB" id="D3V8B6"/>
<gene>
    <name evidence="2" type="ordered locus">XBJ1_2954</name>
</gene>
<evidence type="ECO:0000313" key="2">
    <source>
        <dbReference type="EMBL" id="CBJ82078.1"/>
    </source>
</evidence>
<proteinExistence type="predicted"/>
<accession>D3V8B6</accession>
<dbReference type="HOGENOM" id="CLU_131581_0_0_6"/>
<name>D3V8B6_XENBS</name>
<evidence type="ECO:0000256" key="1">
    <source>
        <dbReference type="SAM" id="Phobius"/>
    </source>
</evidence>
<dbReference type="EMBL" id="FN667741">
    <property type="protein sequence ID" value="CBJ82078.1"/>
    <property type="molecule type" value="Genomic_DNA"/>
</dbReference>
<reference evidence="2" key="1">
    <citation type="journal article" date="2011" name="PLoS ONE">
        <title>The entomopathogenic bacterial endosymbionts xenorhabdus and photorhabdus: convergent lifestyles from divergent genomes.</title>
        <authorList>
            <person name="Chaston J.M."/>
            <person name="Suen G."/>
            <person name="Tucker S.L."/>
            <person name="Andersen A.W."/>
            <person name="Bhasin A."/>
            <person name="Bode E."/>
            <person name="Bode H.B."/>
            <person name="Brachmann A.O."/>
            <person name="Cowles C.E."/>
            <person name="Cowles K.N."/>
            <person name="Darby C."/>
            <person name="de Leon L."/>
            <person name="Drace K."/>
            <person name="Du Z."/>
            <person name="Givaudan A."/>
            <person name="Herbert Tran E.E."/>
            <person name="Jewell K.A."/>
            <person name="Knack J.J."/>
            <person name="Krasomil-Osterfeld K.C."/>
            <person name="Kukor R."/>
            <person name="Lanois A."/>
            <person name="Latreille P."/>
            <person name="Leimgruber N.K."/>
            <person name="Lipke C.M."/>
            <person name="Liu R."/>
            <person name="Lu X."/>
            <person name="Martens E.C."/>
            <person name="Marri P.R."/>
            <person name="Medigue C."/>
            <person name="Menard M.L."/>
            <person name="Miller N.M."/>
            <person name="Morales-Soto N."/>
            <person name="Norton S."/>
            <person name="Ogier J.C."/>
            <person name="Orchard S.S."/>
            <person name="Park D."/>
            <person name="Park Y."/>
            <person name="Qurollo B.A."/>
            <person name="Sugar D.R."/>
            <person name="Richards G.R."/>
            <person name="Rouy Z."/>
            <person name="Slominski B."/>
            <person name="Slominski K."/>
            <person name="Snyder H."/>
            <person name="Tjaden B.C."/>
            <person name="van der Hoeven R."/>
            <person name="Welch R.D."/>
            <person name="Wheeler C."/>
            <person name="Xiang B."/>
            <person name="Barbazuk B."/>
            <person name="Gaudriault S."/>
            <person name="Goodner B."/>
            <person name="Slater S.C."/>
            <person name="Forst S."/>
            <person name="Goldman B.S."/>
            <person name="Goodrich-Blair H."/>
        </authorList>
    </citation>
    <scope>NUCLEOTIDE SEQUENCE [LARGE SCALE GENOMIC DNA]</scope>
    <source>
        <strain evidence="2">SS-2004</strain>
    </source>
</reference>
<dbReference type="InterPro" id="IPR045928">
    <property type="entry name" value="DUF6347"/>
</dbReference>
<dbReference type="Pfam" id="PF19874">
    <property type="entry name" value="DUF6347"/>
    <property type="match status" value="1"/>
</dbReference>
<feature type="transmembrane region" description="Helical" evidence="1">
    <location>
        <begin position="38"/>
        <end position="56"/>
    </location>
</feature>
<feature type="transmembrane region" description="Helical" evidence="1">
    <location>
        <begin position="91"/>
        <end position="110"/>
    </location>
</feature>
<keyword evidence="1" id="KW-0812">Transmembrane</keyword>
<keyword evidence="1" id="KW-0472">Membrane</keyword>
<dbReference type="KEGG" id="xbo:XBJ1_2954"/>
<dbReference type="Proteomes" id="UP000002045">
    <property type="component" value="Chromosome"/>
</dbReference>
<protein>
    <submittedName>
        <fullName evidence="2">Uncharacterized protein</fullName>
    </submittedName>
</protein>
<feature type="transmembrane region" description="Helical" evidence="1">
    <location>
        <begin position="6"/>
        <end position="26"/>
    </location>
</feature>